<accession>A0A447TMB2</accession>
<dbReference type="InterPro" id="IPR009097">
    <property type="entry name" value="Cyclic_Pdiesterase"/>
</dbReference>
<evidence type="ECO:0000259" key="3">
    <source>
        <dbReference type="Pfam" id="PF03749"/>
    </source>
</evidence>
<dbReference type="Pfam" id="PF17746">
    <property type="entry name" value="SfsA_N"/>
    <property type="match status" value="1"/>
</dbReference>
<sequence>MRQPPRGLLQLANMLRAQAARSGCYQSPQPFHPHITLLRDASHTVAIPPPGFLLVISGHVVCTLRLFVWARPYPLCRAAALDAGRIIMKECRCYSHPPLQRATLIQRYKRFLADVITPDGTTLTLHCPNTGAMTGCATPGDTVWYSTSENTKRKYPHTWELTETQSGAFICVNTLRANQLTKEAIQENRLPALAGYNILKSEVKYGAERSRIDFMLQADFRPDCYIEVKSVTLAEKENGYFPDAITERGQKHLRELMGVAAAGHRAVVVFAVLHSAITRFSPARHIDIKYAQLLSEAQNKGVEVLAYKAELSAQKMELNEPVPITL</sequence>
<gene>
    <name evidence="1 5" type="primary">sfsA</name>
    <name evidence="5" type="ORF">NCTC6754_00125</name>
</gene>
<evidence type="ECO:0000313" key="6">
    <source>
        <dbReference type="Proteomes" id="UP000269208"/>
    </source>
</evidence>
<feature type="domain" description="Phosphoesterase HXTX" evidence="2">
    <location>
        <begin position="3"/>
        <end position="42"/>
    </location>
</feature>
<organism evidence="5 6">
    <name type="scientific">Salmonella enterica I</name>
    <dbReference type="NCBI Taxonomy" id="59201"/>
    <lineage>
        <taxon>Bacteria</taxon>
        <taxon>Pseudomonadati</taxon>
        <taxon>Pseudomonadota</taxon>
        <taxon>Gammaproteobacteria</taxon>
        <taxon>Enterobacterales</taxon>
        <taxon>Enterobacteriaceae</taxon>
        <taxon>Salmonella</taxon>
    </lineage>
</organism>
<dbReference type="SUPFAM" id="SSF55144">
    <property type="entry name" value="LigT-like"/>
    <property type="match status" value="1"/>
</dbReference>
<feature type="domain" description="SfsA N-terminal OB" evidence="4">
    <location>
        <begin position="105"/>
        <end position="172"/>
    </location>
</feature>
<dbReference type="NCBIfam" id="TIGR00230">
    <property type="entry name" value="sfsA"/>
    <property type="match status" value="1"/>
</dbReference>
<dbReference type="Proteomes" id="UP000269208">
    <property type="component" value="Chromosome"/>
</dbReference>
<dbReference type="EMBL" id="LR134190">
    <property type="protein sequence ID" value="VEB50449.1"/>
    <property type="molecule type" value="Genomic_DNA"/>
</dbReference>
<dbReference type="InterPro" id="IPR041465">
    <property type="entry name" value="SfsA_N"/>
</dbReference>
<dbReference type="InterPro" id="IPR040452">
    <property type="entry name" value="SfsA_C"/>
</dbReference>
<dbReference type="FunFam" id="2.40.50.580:FF:000001">
    <property type="entry name" value="Sugar fermentation stimulation protein A"/>
    <property type="match status" value="1"/>
</dbReference>
<evidence type="ECO:0000313" key="5">
    <source>
        <dbReference type="EMBL" id="VEB50449.1"/>
    </source>
</evidence>
<feature type="domain" description="Sugar fermentation stimulation protein C-terminal" evidence="3">
    <location>
        <begin position="176"/>
        <end position="314"/>
    </location>
</feature>
<comment type="similarity">
    <text evidence="1">Belongs to the SfsA family.</text>
</comment>
<dbReference type="AlphaFoldDB" id="A0A447TMB2"/>
<dbReference type="Pfam" id="PF03749">
    <property type="entry name" value="SfsA"/>
    <property type="match status" value="1"/>
</dbReference>
<feature type="DNA-binding region" description="H-T-H motif" evidence="1">
    <location>
        <begin position="293"/>
        <end position="312"/>
    </location>
</feature>
<evidence type="ECO:0000259" key="2">
    <source>
        <dbReference type="Pfam" id="PF02834"/>
    </source>
</evidence>
<protein>
    <recommendedName>
        <fullName evidence="1">Sugar fermentation stimulation protein A</fullName>
    </recommendedName>
</protein>
<dbReference type="HAMAP" id="MF_00095">
    <property type="entry name" value="SfsA"/>
    <property type="match status" value="1"/>
</dbReference>
<dbReference type="PANTHER" id="PTHR30545:SF2">
    <property type="entry name" value="SUGAR FERMENTATION STIMULATION PROTEIN A"/>
    <property type="match status" value="1"/>
</dbReference>
<proteinExistence type="inferred from homology"/>
<dbReference type="GO" id="GO:0003677">
    <property type="term" value="F:DNA binding"/>
    <property type="evidence" value="ECO:0007669"/>
    <property type="project" value="UniProtKB-KW"/>
</dbReference>
<dbReference type="InterPro" id="IPR014051">
    <property type="entry name" value="Phosphoesterase_HXTX"/>
</dbReference>
<evidence type="ECO:0000256" key="1">
    <source>
        <dbReference type="HAMAP-Rule" id="MF_00095"/>
    </source>
</evidence>
<dbReference type="Gene3D" id="3.40.1350.60">
    <property type="match status" value="1"/>
</dbReference>
<dbReference type="CDD" id="cd22359">
    <property type="entry name" value="SfsA-like_bacterial"/>
    <property type="match status" value="1"/>
</dbReference>
<evidence type="ECO:0000259" key="4">
    <source>
        <dbReference type="Pfam" id="PF17746"/>
    </source>
</evidence>
<reference evidence="5 6" key="1">
    <citation type="submission" date="2018-12" db="EMBL/GenBank/DDBJ databases">
        <authorList>
            <consortium name="Pathogen Informatics"/>
        </authorList>
    </citation>
    <scope>NUCLEOTIDE SEQUENCE [LARGE SCALE GENOMIC DNA]</scope>
    <source>
        <strain evidence="5 6">NCTC6754</strain>
    </source>
</reference>
<keyword evidence="1" id="KW-0238">DNA-binding</keyword>
<dbReference type="Pfam" id="PF02834">
    <property type="entry name" value="LigT_PEase"/>
    <property type="match status" value="1"/>
</dbReference>
<dbReference type="PANTHER" id="PTHR30545">
    <property type="entry name" value="SUGAR FERMENTATION STIMULATION PROTEIN A"/>
    <property type="match status" value="1"/>
</dbReference>
<dbReference type="Gene3D" id="3.90.1140.10">
    <property type="entry name" value="Cyclic phosphodiesterase"/>
    <property type="match status" value="1"/>
</dbReference>
<comment type="function">
    <text evidence="1">Binds to DNA non-specifically. Could be a regulatory factor involved in maltose metabolism.</text>
</comment>
<dbReference type="Gene3D" id="2.40.50.580">
    <property type="match status" value="1"/>
</dbReference>
<dbReference type="InterPro" id="IPR005224">
    <property type="entry name" value="SfsA"/>
</dbReference>
<name>A0A447TMB2_SALET</name>
<dbReference type="FunFam" id="3.40.1350.60:FF:000001">
    <property type="entry name" value="Sugar fermentation stimulation protein A"/>
    <property type="match status" value="1"/>
</dbReference>